<dbReference type="PROSITE" id="PS00455">
    <property type="entry name" value="AMP_BINDING"/>
    <property type="match status" value="1"/>
</dbReference>
<keyword evidence="6" id="KW-1185">Reference proteome</keyword>
<dbReference type="Pfam" id="PF00501">
    <property type="entry name" value="AMP-binding"/>
    <property type="match status" value="1"/>
</dbReference>
<dbReference type="InterPro" id="IPR025110">
    <property type="entry name" value="AMP-bd_C"/>
</dbReference>
<organism evidence="5 6">
    <name type="scientific">Saccharopolyspora ipomoeae</name>
    <dbReference type="NCBI Taxonomy" id="3042027"/>
    <lineage>
        <taxon>Bacteria</taxon>
        <taxon>Bacillati</taxon>
        <taxon>Actinomycetota</taxon>
        <taxon>Actinomycetes</taxon>
        <taxon>Pseudonocardiales</taxon>
        <taxon>Pseudonocardiaceae</taxon>
        <taxon>Saccharopolyspora</taxon>
    </lineage>
</organism>
<dbReference type="Proteomes" id="UP001237595">
    <property type="component" value="Unassembled WGS sequence"/>
</dbReference>
<comment type="caution">
    <text evidence="5">The sequence shown here is derived from an EMBL/GenBank/DDBJ whole genome shotgun (WGS) entry which is preliminary data.</text>
</comment>
<evidence type="ECO:0000256" key="1">
    <source>
        <dbReference type="ARBA" id="ARBA00006432"/>
    </source>
</evidence>
<dbReference type="InterPro" id="IPR042099">
    <property type="entry name" value="ANL_N_sf"/>
</dbReference>
<evidence type="ECO:0000256" key="2">
    <source>
        <dbReference type="ARBA" id="ARBA00022598"/>
    </source>
</evidence>
<accession>A0ABT6PWU6</accession>
<dbReference type="Gene3D" id="3.30.300.30">
    <property type="match status" value="1"/>
</dbReference>
<reference evidence="5 6" key="1">
    <citation type="submission" date="2023-04" db="EMBL/GenBank/DDBJ databases">
        <title>Draft genome sequence of Saccharopolyspora sp. TS4A08 isolated from sweet potato rhizospheric soil.</title>
        <authorList>
            <person name="Suksaard P."/>
            <person name="Duangmal K."/>
        </authorList>
    </citation>
    <scope>NUCLEOTIDE SEQUENCE [LARGE SCALE GENOMIC DNA]</scope>
    <source>
        <strain evidence="5 6">TS4A08</strain>
    </source>
</reference>
<dbReference type="Gene3D" id="3.40.50.12780">
    <property type="entry name" value="N-terminal domain of ligase-like"/>
    <property type="match status" value="1"/>
</dbReference>
<dbReference type="Pfam" id="PF13193">
    <property type="entry name" value="AMP-binding_C"/>
    <property type="match status" value="1"/>
</dbReference>
<evidence type="ECO:0000259" key="4">
    <source>
        <dbReference type="Pfam" id="PF13193"/>
    </source>
</evidence>
<comment type="similarity">
    <text evidence="1">Belongs to the ATP-dependent AMP-binding enzyme family.</text>
</comment>
<proteinExistence type="inferred from homology"/>
<dbReference type="InterPro" id="IPR000873">
    <property type="entry name" value="AMP-dep_synth/lig_dom"/>
</dbReference>
<dbReference type="InterPro" id="IPR045851">
    <property type="entry name" value="AMP-bd_C_sf"/>
</dbReference>
<dbReference type="InterPro" id="IPR020845">
    <property type="entry name" value="AMP-binding_CS"/>
</dbReference>
<dbReference type="PANTHER" id="PTHR24096">
    <property type="entry name" value="LONG-CHAIN-FATTY-ACID--COA LIGASE"/>
    <property type="match status" value="1"/>
</dbReference>
<keyword evidence="2" id="KW-0436">Ligase</keyword>
<name>A0ABT6PWU6_9PSEU</name>
<protein>
    <submittedName>
        <fullName evidence="5">AMP-binding protein</fullName>
    </submittedName>
</protein>
<dbReference type="EMBL" id="JASAOF010000030">
    <property type="protein sequence ID" value="MDI2032473.1"/>
    <property type="molecule type" value="Genomic_DNA"/>
</dbReference>
<feature type="domain" description="AMP-binding enzyme C-terminal" evidence="4">
    <location>
        <begin position="435"/>
        <end position="510"/>
    </location>
</feature>
<dbReference type="RefSeq" id="WP_281458723.1">
    <property type="nucleotide sequence ID" value="NZ_JASAOF010000030.1"/>
</dbReference>
<sequence length="530" mass="55637">MPMRSPYPDVDVPDVSLTEFLFGADVGNHAGATALVDGTTGDAMTFGRLHAAVEDVAAGLHARGVRTGDVIGLVGSNSPRWVLAFHAALRANATVTTCNPLYTTGELANQFTDSGAGFVITDGKSREKVVEAAAKAGLGADSVFTLDAADGHTGLEELAAAGGEAPTPAVGAEDTAVLPYSSGTTGRAKGVVLTHRNLVANVLQFDRMVTSTRGSAQLAVLPLFHIYGMTVLMNHSLRTRAPLITMPRFDLAEMLRLVDEHRVRKLYVAPPTVLALAKDPLVASYDLSSLEMVFSGAAPLDGELGGALTDRLGCAVLQGYGMTEMSPVSHAIPEDRLDLDPASCGFGLPGIEYRLVDPATGEEVGPGERGELRVRGPNVMSGYLNNAEATAQTLDEDGYLRTGDVATATAEGVITIVDRVKELIKYKGYQVPPAELEAVLLTHPAIDDAAVIGVRDAGGEEVPKAFVVRSGGSALTADDVITHVADRIAPHKKVRAVEFVDAIPKSASGKILRNKLREAELSEVPHPASR</sequence>
<evidence type="ECO:0000313" key="6">
    <source>
        <dbReference type="Proteomes" id="UP001237595"/>
    </source>
</evidence>
<feature type="domain" description="AMP-dependent synthetase/ligase" evidence="3">
    <location>
        <begin position="26"/>
        <end position="384"/>
    </location>
</feature>
<dbReference type="SUPFAM" id="SSF56801">
    <property type="entry name" value="Acetyl-CoA synthetase-like"/>
    <property type="match status" value="1"/>
</dbReference>
<dbReference type="PANTHER" id="PTHR24096:SF149">
    <property type="entry name" value="AMP-BINDING DOMAIN-CONTAINING PROTEIN-RELATED"/>
    <property type="match status" value="1"/>
</dbReference>
<evidence type="ECO:0000313" key="5">
    <source>
        <dbReference type="EMBL" id="MDI2032473.1"/>
    </source>
</evidence>
<evidence type="ECO:0000259" key="3">
    <source>
        <dbReference type="Pfam" id="PF00501"/>
    </source>
</evidence>
<gene>
    <name evidence="5" type="ORF">QFW96_27895</name>
</gene>